<accession>A0AAD7H246</accession>
<dbReference type="Proteomes" id="UP001215598">
    <property type="component" value="Unassembled WGS sequence"/>
</dbReference>
<dbReference type="EMBL" id="JARKIB010000416">
    <property type="protein sequence ID" value="KAJ7710111.1"/>
    <property type="molecule type" value="Genomic_DNA"/>
</dbReference>
<protein>
    <recommendedName>
        <fullName evidence="2">SWIM-type domain-containing protein</fullName>
    </recommendedName>
</protein>
<dbReference type="GO" id="GO:0008270">
    <property type="term" value="F:zinc ion binding"/>
    <property type="evidence" value="ECO:0007669"/>
    <property type="project" value="UniProtKB-KW"/>
</dbReference>
<evidence type="ECO:0000313" key="4">
    <source>
        <dbReference type="Proteomes" id="UP001215598"/>
    </source>
</evidence>
<keyword evidence="1" id="KW-0479">Metal-binding</keyword>
<keyword evidence="4" id="KW-1185">Reference proteome</keyword>
<sequence>MHILAVLPDDIKYQLCFWHCIRAVKTRLSVLGRHPAHYDPDEAFKEFDWINRDFVPINQMDEGLRTEENLRVAQTAIATLKLRLTGQTSEVPAPARPKIIIHLNGRLEKTHSLGGDSDNALEDFVDSLDDDGKILTRTPMQSTGGMAPHQYSSLVKLLLQPPPPMCSVRHPIGNNFFESLLAISASTPCSLIAQATLAAPKRSDMTPCGRCINFASFNGDCGRSGATCGLLGTVQKGALSGAISNTKPSIILFILALINSSISSRSRPRKTPHTLPQSLQKLVARPLGTQVYIVNLVAWTCSCGQQKYNAFLLCKHLVQAFHLPHPDFFREVVRRRVTPFYGHRLLVPKDGSELNVINSGTVSDGDDDVVEATQASSSA</sequence>
<dbReference type="PROSITE" id="PS50966">
    <property type="entry name" value="ZF_SWIM"/>
    <property type="match status" value="1"/>
</dbReference>
<keyword evidence="1" id="KW-0863">Zinc-finger</keyword>
<name>A0AAD7H246_9AGAR</name>
<keyword evidence="1" id="KW-0862">Zinc</keyword>
<proteinExistence type="predicted"/>
<evidence type="ECO:0000259" key="2">
    <source>
        <dbReference type="PROSITE" id="PS50966"/>
    </source>
</evidence>
<dbReference type="AlphaFoldDB" id="A0AAD7H246"/>
<organism evidence="3 4">
    <name type="scientific">Mycena metata</name>
    <dbReference type="NCBI Taxonomy" id="1033252"/>
    <lineage>
        <taxon>Eukaryota</taxon>
        <taxon>Fungi</taxon>
        <taxon>Dikarya</taxon>
        <taxon>Basidiomycota</taxon>
        <taxon>Agaricomycotina</taxon>
        <taxon>Agaricomycetes</taxon>
        <taxon>Agaricomycetidae</taxon>
        <taxon>Agaricales</taxon>
        <taxon>Marasmiineae</taxon>
        <taxon>Mycenaceae</taxon>
        <taxon>Mycena</taxon>
    </lineage>
</organism>
<dbReference type="InterPro" id="IPR007527">
    <property type="entry name" value="Znf_SWIM"/>
</dbReference>
<reference evidence="3" key="1">
    <citation type="submission" date="2023-03" db="EMBL/GenBank/DDBJ databases">
        <title>Massive genome expansion in bonnet fungi (Mycena s.s.) driven by repeated elements and novel gene families across ecological guilds.</title>
        <authorList>
            <consortium name="Lawrence Berkeley National Laboratory"/>
            <person name="Harder C.B."/>
            <person name="Miyauchi S."/>
            <person name="Viragh M."/>
            <person name="Kuo A."/>
            <person name="Thoen E."/>
            <person name="Andreopoulos B."/>
            <person name="Lu D."/>
            <person name="Skrede I."/>
            <person name="Drula E."/>
            <person name="Henrissat B."/>
            <person name="Morin E."/>
            <person name="Kohler A."/>
            <person name="Barry K."/>
            <person name="LaButti K."/>
            <person name="Morin E."/>
            <person name="Salamov A."/>
            <person name="Lipzen A."/>
            <person name="Mereny Z."/>
            <person name="Hegedus B."/>
            <person name="Baldrian P."/>
            <person name="Stursova M."/>
            <person name="Weitz H."/>
            <person name="Taylor A."/>
            <person name="Grigoriev I.V."/>
            <person name="Nagy L.G."/>
            <person name="Martin F."/>
            <person name="Kauserud H."/>
        </authorList>
    </citation>
    <scope>NUCLEOTIDE SEQUENCE</scope>
    <source>
        <strain evidence="3">CBHHK182m</strain>
    </source>
</reference>
<evidence type="ECO:0000256" key="1">
    <source>
        <dbReference type="PROSITE-ProRule" id="PRU00325"/>
    </source>
</evidence>
<feature type="domain" description="SWIM-type" evidence="2">
    <location>
        <begin position="292"/>
        <end position="325"/>
    </location>
</feature>
<gene>
    <name evidence="3" type="ORF">B0H16DRAFT_1745743</name>
</gene>
<comment type="caution">
    <text evidence="3">The sequence shown here is derived from an EMBL/GenBank/DDBJ whole genome shotgun (WGS) entry which is preliminary data.</text>
</comment>
<evidence type="ECO:0000313" key="3">
    <source>
        <dbReference type="EMBL" id="KAJ7710111.1"/>
    </source>
</evidence>